<proteinExistence type="predicted"/>
<dbReference type="RefSeq" id="XP_035346462.1">
    <property type="nucleotide sequence ID" value="XM_035490569.1"/>
</dbReference>
<name>A0A7H8R3Q7_TALRU</name>
<reference evidence="2" key="1">
    <citation type="submission" date="2020-06" db="EMBL/GenBank/DDBJ databases">
        <title>A chromosome-scale genome assembly of Talaromyces rugulosus W13939.</title>
        <authorList>
            <person name="Wang B."/>
            <person name="Guo L."/>
            <person name="Ye K."/>
            <person name="Wang L."/>
        </authorList>
    </citation>
    <scope>NUCLEOTIDE SEQUENCE [LARGE SCALE GENOMIC DNA]</scope>
    <source>
        <strain evidence="2">W13939</strain>
    </source>
</reference>
<keyword evidence="2" id="KW-1185">Reference proteome</keyword>
<protein>
    <recommendedName>
        <fullName evidence="3">Aminoglycoside phosphotransferase domain-containing protein</fullName>
    </recommendedName>
</protein>
<dbReference type="AlphaFoldDB" id="A0A7H8R3Q7"/>
<dbReference type="Proteomes" id="UP000509510">
    <property type="component" value="Chromosome IV"/>
</dbReference>
<dbReference type="GeneID" id="55994921"/>
<sequence>MHPNLDLKNILVSETGELQGLVNWRGACAMPRNLGCESVPRWLRGDWQEHMAYPHAGEQAKCFKYRNFYTDCIQSHLKPNTEEATPVQSPFIFQFPRWGPEKDKPSLTRGSTAAMYLRECGRDVESIPYIVDRFFFEIELALEKHHNFSAADREKAGFYVFFVIDDLEQGKISKKHLELLKKGLDALFELGPIFRCEDKALARRINARRNQKIDIEKWAEYCHVQ</sequence>
<gene>
    <name evidence="1" type="ORF">TRUGW13939_07428</name>
</gene>
<evidence type="ECO:0000313" key="2">
    <source>
        <dbReference type="Proteomes" id="UP000509510"/>
    </source>
</evidence>
<evidence type="ECO:0008006" key="3">
    <source>
        <dbReference type="Google" id="ProtNLM"/>
    </source>
</evidence>
<dbReference type="OrthoDB" id="10003767at2759"/>
<accession>A0A7H8R3Q7</accession>
<evidence type="ECO:0000313" key="1">
    <source>
        <dbReference type="EMBL" id="QKX60285.1"/>
    </source>
</evidence>
<dbReference type="KEGG" id="trg:TRUGW13939_07428"/>
<organism evidence="1 2">
    <name type="scientific">Talaromyces rugulosus</name>
    <name type="common">Penicillium rugulosum</name>
    <dbReference type="NCBI Taxonomy" id="121627"/>
    <lineage>
        <taxon>Eukaryota</taxon>
        <taxon>Fungi</taxon>
        <taxon>Dikarya</taxon>
        <taxon>Ascomycota</taxon>
        <taxon>Pezizomycotina</taxon>
        <taxon>Eurotiomycetes</taxon>
        <taxon>Eurotiomycetidae</taxon>
        <taxon>Eurotiales</taxon>
        <taxon>Trichocomaceae</taxon>
        <taxon>Talaromyces</taxon>
        <taxon>Talaromyces sect. Islandici</taxon>
    </lineage>
</organism>
<dbReference type="EMBL" id="CP055901">
    <property type="protein sequence ID" value="QKX60285.1"/>
    <property type="molecule type" value="Genomic_DNA"/>
</dbReference>